<dbReference type="Proteomes" id="UP000007264">
    <property type="component" value="Unassembled WGS sequence"/>
</dbReference>
<reference evidence="1 2" key="1">
    <citation type="journal article" date="2012" name="Genome Biol.">
        <title>The genome of the polar eukaryotic microalga coccomyxa subellipsoidea reveals traits of cold adaptation.</title>
        <authorList>
            <person name="Blanc G."/>
            <person name="Agarkova I."/>
            <person name="Grimwood J."/>
            <person name="Kuo A."/>
            <person name="Brueggeman A."/>
            <person name="Dunigan D."/>
            <person name="Gurnon J."/>
            <person name="Ladunga I."/>
            <person name="Lindquist E."/>
            <person name="Lucas S."/>
            <person name="Pangilinan J."/>
            <person name="Proschold T."/>
            <person name="Salamov A."/>
            <person name="Schmutz J."/>
            <person name="Weeks D."/>
            <person name="Yamada T."/>
            <person name="Claverie J.M."/>
            <person name="Grigoriev I."/>
            <person name="Van Etten J."/>
            <person name="Lomsadze A."/>
            <person name="Borodovsky M."/>
        </authorList>
    </citation>
    <scope>NUCLEOTIDE SEQUENCE [LARGE SCALE GENOMIC DNA]</scope>
    <source>
        <strain evidence="1 2">C-169</strain>
    </source>
</reference>
<evidence type="ECO:0000313" key="1">
    <source>
        <dbReference type="EMBL" id="EIE24147.1"/>
    </source>
</evidence>
<dbReference type="RefSeq" id="XP_005648691.1">
    <property type="nucleotide sequence ID" value="XM_005648634.1"/>
</dbReference>
<sequence>MASASEVLLKVRSSHVSGGPVLPGPQLQYGGVSRGWISWLWLPPVLLQQIYELQSVGSKLSTEEQEAAGQLIKPQLSTHDAEAPGKLLAAMVAAQEVINAAAYRALGLDTVMLGDLYRPALVKGRLVQLADRRLAHDAHQMIHPLDTPPPYCSWGPGRTVPPETCELRTFSNPSEALANSPLLDPAVVVLTDTGSRREYRDAAGYD</sequence>
<evidence type="ECO:0000313" key="2">
    <source>
        <dbReference type="Proteomes" id="UP000007264"/>
    </source>
</evidence>
<dbReference type="EMBL" id="AGSI01000006">
    <property type="protein sequence ID" value="EIE24147.1"/>
    <property type="molecule type" value="Genomic_DNA"/>
</dbReference>
<dbReference type="KEGG" id="csl:COCSUDRAFT_62663"/>
<keyword evidence="2" id="KW-1185">Reference proteome</keyword>
<organism evidence="1 2">
    <name type="scientific">Coccomyxa subellipsoidea (strain C-169)</name>
    <name type="common">Green microalga</name>
    <dbReference type="NCBI Taxonomy" id="574566"/>
    <lineage>
        <taxon>Eukaryota</taxon>
        <taxon>Viridiplantae</taxon>
        <taxon>Chlorophyta</taxon>
        <taxon>core chlorophytes</taxon>
        <taxon>Trebouxiophyceae</taxon>
        <taxon>Trebouxiophyceae incertae sedis</taxon>
        <taxon>Coccomyxaceae</taxon>
        <taxon>Coccomyxa</taxon>
        <taxon>Coccomyxa subellipsoidea</taxon>
    </lineage>
</organism>
<proteinExistence type="predicted"/>
<dbReference type="AlphaFoldDB" id="I0Z0H8"/>
<protein>
    <submittedName>
        <fullName evidence="1">Uncharacterized protein</fullName>
    </submittedName>
</protein>
<dbReference type="GeneID" id="17042145"/>
<comment type="caution">
    <text evidence="1">The sequence shown here is derived from an EMBL/GenBank/DDBJ whole genome shotgun (WGS) entry which is preliminary data.</text>
</comment>
<gene>
    <name evidence="1" type="ORF">COCSUDRAFT_62663</name>
</gene>
<accession>I0Z0H8</accession>
<name>I0Z0H8_COCSC</name>